<feature type="transmembrane region" description="Helical" evidence="6">
    <location>
        <begin position="160"/>
        <end position="180"/>
    </location>
</feature>
<comment type="subcellular location">
    <subcellularLocation>
        <location evidence="1">Membrane</location>
        <topology evidence="1">Multi-pass membrane protein</topology>
    </subcellularLocation>
</comment>
<dbReference type="HOGENOM" id="CLU_004495_5_1_1"/>
<feature type="transmembrane region" description="Helical" evidence="6">
    <location>
        <begin position="126"/>
        <end position="148"/>
    </location>
</feature>
<keyword evidence="3 6" id="KW-0812">Transmembrane</keyword>
<evidence type="ECO:0000256" key="1">
    <source>
        <dbReference type="ARBA" id="ARBA00004141"/>
    </source>
</evidence>
<dbReference type="GO" id="GO:0022857">
    <property type="term" value="F:transmembrane transporter activity"/>
    <property type="evidence" value="ECO:0007669"/>
    <property type="project" value="InterPro"/>
</dbReference>
<evidence type="ECO:0000313" key="7">
    <source>
        <dbReference type="EMBL" id="EMR69445.1"/>
    </source>
</evidence>
<keyword evidence="2" id="KW-0813">Transport</keyword>
<dbReference type="OMA" id="ETHASNH"/>
<dbReference type="Gene3D" id="1.20.1740.10">
    <property type="entry name" value="Amino acid/polyamine transporter I"/>
    <property type="match status" value="1"/>
</dbReference>
<dbReference type="InterPro" id="IPR002293">
    <property type="entry name" value="AA/rel_permease1"/>
</dbReference>
<feature type="transmembrane region" description="Helical" evidence="6">
    <location>
        <begin position="192"/>
        <end position="210"/>
    </location>
</feature>
<dbReference type="Pfam" id="PF13520">
    <property type="entry name" value="AA_permease_2"/>
    <property type="match status" value="1"/>
</dbReference>
<dbReference type="KEGG" id="ela:UCREL1_3535"/>
<keyword evidence="8" id="KW-1185">Reference proteome</keyword>
<feature type="transmembrane region" description="Helical" evidence="6">
    <location>
        <begin position="337"/>
        <end position="358"/>
    </location>
</feature>
<evidence type="ECO:0000256" key="5">
    <source>
        <dbReference type="ARBA" id="ARBA00023136"/>
    </source>
</evidence>
<organism evidence="7 8">
    <name type="scientific">Eutypa lata (strain UCR-EL1)</name>
    <name type="common">Grapevine dieback disease fungus</name>
    <name type="synonym">Eutypa armeniacae</name>
    <dbReference type="NCBI Taxonomy" id="1287681"/>
    <lineage>
        <taxon>Eukaryota</taxon>
        <taxon>Fungi</taxon>
        <taxon>Dikarya</taxon>
        <taxon>Ascomycota</taxon>
        <taxon>Pezizomycotina</taxon>
        <taxon>Sordariomycetes</taxon>
        <taxon>Xylariomycetidae</taxon>
        <taxon>Xylariales</taxon>
        <taxon>Diatrypaceae</taxon>
        <taxon>Eutypa</taxon>
    </lineage>
</organism>
<evidence type="ECO:0000256" key="3">
    <source>
        <dbReference type="ARBA" id="ARBA00022692"/>
    </source>
</evidence>
<dbReference type="GO" id="GO:0016020">
    <property type="term" value="C:membrane"/>
    <property type="evidence" value="ECO:0007669"/>
    <property type="project" value="UniProtKB-SubCell"/>
</dbReference>
<accession>M7TS02</accession>
<dbReference type="Proteomes" id="UP000012174">
    <property type="component" value="Unassembled WGS sequence"/>
</dbReference>
<evidence type="ECO:0000256" key="4">
    <source>
        <dbReference type="ARBA" id="ARBA00022989"/>
    </source>
</evidence>
<feature type="transmembrane region" description="Helical" evidence="6">
    <location>
        <begin position="296"/>
        <end position="317"/>
    </location>
</feature>
<dbReference type="EMBL" id="KB706081">
    <property type="protein sequence ID" value="EMR69445.1"/>
    <property type="molecule type" value="Genomic_DNA"/>
</dbReference>
<evidence type="ECO:0000256" key="2">
    <source>
        <dbReference type="ARBA" id="ARBA00022448"/>
    </source>
</evidence>
<dbReference type="OrthoDB" id="3900342at2759"/>
<reference evidence="8" key="1">
    <citation type="journal article" date="2013" name="Genome Announc.">
        <title>Draft genome sequence of the grapevine dieback fungus Eutypa lata UCR-EL1.</title>
        <authorList>
            <person name="Blanco-Ulate B."/>
            <person name="Rolshausen P.E."/>
            <person name="Cantu D."/>
        </authorList>
    </citation>
    <scope>NUCLEOTIDE SEQUENCE [LARGE SCALE GENOMIC DNA]</scope>
    <source>
        <strain evidence="8">UCR-EL1</strain>
    </source>
</reference>
<dbReference type="AlphaFoldDB" id="M7TS02"/>
<evidence type="ECO:0000313" key="8">
    <source>
        <dbReference type="Proteomes" id="UP000012174"/>
    </source>
</evidence>
<dbReference type="PANTHER" id="PTHR45649:SF27">
    <property type="entry name" value="CHOLINE TRANSPORTER (EUROFUNG)"/>
    <property type="match status" value="1"/>
</dbReference>
<evidence type="ECO:0000256" key="6">
    <source>
        <dbReference type="SAM" id="Phobius"/>
    </source>
</evidence>
<sequence>MTSGGQQNATPPDEDKFEAGAHDPENVVIAVSGRGQPINAAGYKDQLTRQYGLFGILGIALTVDNAWAALGSSISVSILNGGPPGLIFGLIVAVFYYSFIGLSLAEKARFVSTDSGRSLPLGHHRRGTAMGANAALVQISANILVEMYATWHPDYVTEAWHVYVTYIGVLWISTLFVIFANPLMPYAQNAGMFFVMVGGIITIIVIAAMPETHASNHFVWGSFQENNLTGWQGGVAFLLGVLNGAFTVGTPDAITHIAEELPHPRRDLPKAIGLQIGLEALQTGINTYPLAGNSSAFLALTGSFIVLTTVSYAIPFAANLVTGRKFFPAGPFHLGRFGWGVNLAAVLFITMFDILFCFRE</sequence>
<dbReference type="PANTHER" id="PTHR45649">
    <property type="entry name" value="AMINO-ACID PERMEASE BAT1"/>
    <property type="match status" value="1"/>
</dbReference>
<keyword evidence="4 6" id="KW-1133">Transmembrane helix</keyword>
<gene>
    <name evidence="7" type="ORF">UCREL1_3535</name>
</gene>
<proteinExistence type="predicted"/>
<keyword evidence="5 6" id="KW-0472">Membrane</keyword>
<feature type="transmembrane region" description="Helical" evidence="6">
    <location>
        <begin position="85"/>
        <end position="105"/>
    </location>
</feature>
<name>M7TS02_EUTLA</name>
<protein>
    <submittedName>
        <fullName evidence="7">Putative choline transporter protein</fullName>
    </submittedName>
</protein>
<feature type="transmembrane region" description="Helical" evidence="6">
    <location>
        <begin position="230"/>
        <end position="248"/>
    </location>
</feature>
<feature type="transmembrane region" description="Helical" evidence="6">
    <location>
        <begin position="53"/>
        <end position="79"/>
    </location>
</feature>
<dbReference type="eggNOG" id="KOG1289">
    <property type="taxonomic scope" value="Eukaryota"/>
</dbReference>